<dbReference type="Gene3D" id="3.90.550.10">
    <property type="entry name" value="Spore Coat Polysaccharide Biosynthesis Protein SpsA, Chain A"/>
    <property type="match status" value="1"/>
</dbReference>
<dbReference type="InterPro" id="IPR001173">
    <property type="entry name" value="Glyco_trans_2-like"/>
</dbReference>
<evidence type="ECO:0000313" key="2">
    <source>
        <dbReference type="EMBL" id="PIV63382.1"/>
    </source>
</evidence>
<keyword evidence="2" id="KW-0808">Transferase</keyword>
<dbReference type="PANTHER" id="PTHR48090:SF7">
    <property type="entry name" value="RFBJ PROTEIN"/>
    <property type="match status" value="1"/>
</dbReference>
<dbReference type="PANTHER" id="PTHR48090">
    <property type="entry name" value="UNDECAPRENYL-PHOSPHATE 4-DEOXY-4-FORMAMIDO-L-ARABINOSE TRANSFERASE-RELATED"/>
    <property type="match status" value="1"/>
</dbReference>
<reference evidence="3" key="1">
    <citation type="submission" date="2017-09" db="EMBL/GenBank/DDBJ databases">
        <title>Depth-based differentiation of microbial function through sediment-hosted aquifers and enrichment of novel symbionts in the deep terrestrial subsurface.</title>
        <authorList>
            <person name="Probst A.J."/>
            <person name="Ladd B."/>
            <person name="Jarett J.K."/>
            <person name="Geller-Mcgrath D.E."/>
            <person name="Sieber C.M.K."/>
            <person name="Emerson J.B."/>
            <person name="Anantharaman K."/>
            <person name="Thomas B.C."/>
            <person name="Malmstrom R."/>
            <person name="Stieglmeier M."/>
            <person name="Klingl A."/>
            <person name="Woyke T."/>
            <person name="Ryan C.M."/>
            <person name="Banfield J.F."/>
        </authorList>
    </citation>
    <scope>NUCLEOTIDE SEQUENCE [LARGE SCALE GENOMIC DNA]</scope>
</reference>
<protein>
    <submittedName>
        <fullName evidence="2">Glycosyltransferase family 2 protein</fullName>
    </submittedName>
</protein>
<name>A0A2M7E6K8_9BACT</name>
<dbReference type="SUPFAM" id="SSF53448">
    <property type="entry name" value="Nucleotide-diphospho-sugar transferases"/>
    <property type="match status" value="1"/>
</dbReference>
<dbReference type="EMBL" id="PETL01000370">
    <property type="protein sequence ID" value="PIV63382.1"/>
    <property type="molecule type" value="Genomic_DNA"/>
</dbReference>
<evidence type="ECO:0000313" key="3">
    <source>
        <dbReference type="Proteomes" id="UP000228886"/>
    </source>
</evidence>
<organism evidence="2 3">
    <name type="scientific">bacterium (Candidatus Ratteibacteria) CG01_land_8_20_14_3_00_40_19</name>
    <dbReference type="NCBI Taxonomy" id="2014290"/>
    <lineage>
        <taxon>Bacteria</taxon>
        <taxon>Candidatus Ratteibacteria</taxon>
    </lineage>
</organism>
<dbReference type="AlphaFoldDB" id="A0A2M7E6K8"/>
<dbReference type="GO" id="GO:0016740">
    <property type="term" value="F:transferase activity"/>
    <property type="evidence" value="ECO:0007669"/>
    <property type="project" value="UniProtKB-KW"/>
</dbReference>
<feature type="domain" description="Glycosyltransferase 2-like" evidence="1">
    <location>
        <begin position="7"/>
        <end position="165"/>
    </location>
</feature>
<proteinExistence type="predicted"/>
<sequence length="228" mass="26092">MEEKIAVLIPAYNEELTIGKLVKDLKNKADKIIVVNDGSTDSTAEEAEKNGAIVLHHQKRKGKGETLKTGFDYILKNDYQAVLTMDGDGQHLPLEVGKFIETFKKSSDNIGMIIGFRRRNIRKMPLDRLLTNWFTSTVVSLFCHQRIPDTQCGFRLIRTSALQRIKLLTSHFDTESEILVKIAKRGFKISSIPIKIIYQEEKSKIDPFSDTLRFFKFVFNTLLRKGIN</sequence>
<comment type="caution">
    <text evidence="2">The sequence shown here is derived from an EMBL/GenBank/DDBJ whole genome shotgun (WGS) entry which is preliminary data.</text>
</comment>
<gene>
    <name evidence="2" type="ORF">COS11_07710</name>
</gene>
<accession>A0A2M7E6K8</accession>
<dbReference type="CDD" id="cd04179">
    <property type="entry name" value="DPM_DPG-synthase_like"/>
    <property type="match status" value="1"/>
</dbReference>
<dbReference type="Proteomes" id="UP000228886">
    <property type="component" value="Unassembled WGS sequence"/>
</dbReference>
<evidence type="ECO:0000259" key="1">
    <source>
        <dbReference type="Pfam" id="PF00535"/>
    </source>
</evidence>
<dbReference type="InterPro" id="IPR029044">
    <property type="entry name" value="Nucleotide-diphossugar_trans"/>
</dbReference>
<dbReference type="InterPro" id="IPR050256">
    <property type="entry name" value="Glycosyltransferase_2"/>
</dbReference>
<dbReference type="Pfam" id="PF00535">
    <property type="entry name" value="Glycos_transf_2"/>
    <property type="match status" value="1"/>
</dbReference>